<gene>
    <name evidence="2" type="ORF">PVL29_002547</name>
</gene>
<protein>
    <submittedName>
        <fullName evidence="2">Uncharacterized protein</fullName>
    </submittedName>
</protein>
<proteinExistence type="predicted"/>
<feature type="compositionally biased region" description="Polar residues" evidence="1">
    <location>
        <begin position="7"/>
        <end position="22"/>
    </location>
</feature>
<comment type="caution">
    <text evidence="2">The sequence shown here is derived from an EMBL/GenBank/DDBJ whole genome shotgun (WGS) entry which is preliminary data.</text>
</comment>
<dbReference type="AlphaFoldDB" id="A0AA39AI90"/>
<accession>A0AA39AI90</accession>
<feature type="region of interest" description="Disordered" evidence="1">
    <location>
        <begin position="1"/>
        <end position="26"/>
    </location>
</feature>
<evidence type="ECO:0000313" key="2">
    <source>
        <dbReference type="EMBL" id="KAJ9707562.1"/>
    </source>
</evidence>
<name>A0AA39AI90_VITRO</name>
<sequence>MGKGSDIIQQIRQGSGASTKADGSSAEGDDYFLSVKEFFEDPSPIIGAALQLRSRRGEKIEREHSDSVISTRLLAPNS</sequence>
<dbReference type="EMBL" id="JARBHA010000002">
    <property type="protein sequence ID" value="KAJ9707562.1"/>
    <property type="molecule type" value="Genomic_DNA"/>
</dbReference>
<evidence type="ECO:0000256" key="1">
    <source>
        <dbReference type="SAM" id="MobiDB-lite"/>
    </source>
</evidence>
<keyword evidence="3" id="KW-1185">Reference proteome</keyword>
<evidence type="ECO:0000313" key="3">
    <source>
        <dbReference type="Proteomes" id="UP001168098"/>
    </source>
</evidence>
<reference evidence="2 3" key="1">
    <citation type="journal article" date="2023" name="BMC Biotechnol.">
        <title>Vitis rotundifolia cv Carlos genome sequencing.</title>
        <authorList>
            <person name="Huff M."/>
            <person name="Hulse-Kemp A."/>
            <person name="Scheffler B."/>
            <person name="Youngblood R."/>
            <person name="Simpson S."/>
            <person name="Babiker E."/>
            <person name="Staton M."/>
        </authorList>
    </citation>
    <scope>NUCLEOTIDE SEQUENCE [LARGE SCALE GENOMIC DNA]</scope>
    <source>
        <tissue evidence="2">Leaf</tissue>
    </source>
</reference>
<dbReference type="Proteomes" id="UP001168098">
    <property type="component" value="Unassembled WGS sequence"/>
</dbReference>
<organism evidence="2 3">
    <name type="scientific">Vitis rotundifolia</name>
    <name type="common">Muscadine grape</name>
    <dbReference type="NCBI Taxonomy" id="103349"/>
    <lineage>
        <taxon>Eukaryota</taxon>
        <taxon>Viridiplantae</taxon>
        <taxon>Streptophyta</taxon>
        <taxon>Embryophyta</taxon>
        <taxon>Tracheophyta</taxon>
        <taxon>Spermatophyta</taxon>
        <taxon>Magnoliopsida</taxon>
        <taxon>eudicotyledons</taxon>
        <taxon>Gunneridae</taxon>
        <taxon>Pentapetalae</taxon>
        <taxon>rosids</taxon>
        <taxon>Vitales</taxon>
        <taxon>Vitaceae</taxon>
        <taxon>Viteae</taxon>
        <taxon>Vitis</taxon>
    </lineage>
</organism>